<protein>
    <submittedName>
        <fullName evidence="1">Uncharacterized protein</fullName>
    </submittedName>
</protein>
<dbReference type="AlphaFoldDB" id="A0A2G1VP67"/>
<evidence type="ECO:0000313" key="1">
    <source>
        <dbReference type="EMBL" id="PHQ28552.1"/>
    </source>
</evidence>
<sequence>MKYIIIILFLFATNSLPTYIQADKTFYYKCDYKKGNYYTILSSGTQNEIDEVYGIDKNYYTELPEFDLNKIDVNKIIDNSKKHLKTRFNALDLKLTEIKYERINEKDLDNPKNWFILLTFVYNDKGHVQMVPVLPNNRIILSNKE</sequence>
<reference evidence="1 2" key="1">
    <citation type="submission" date="2017-08" db="EMBL/GenBank/DDBJ databases">
        <title>The whole genome shortgun sequences of strain Leeuwenhoekiella nanhaiensis G18 from the South China Sea.</title>
        <authorList>
            <person name="Liu Q."/>
        </authorList>
    </citation>
    <scope>NUCLEOTIDE SEQUENCE [LARGE SCALE GENOMIC DNA]</scope>
    <source>
        <strain evidence="1 2">G18</strain>
    </source>
</reference>
<dbReference type="RefSeq" id="WP_099647069.1">
    <property type="nucleotide sequence ID" value="NZ_KZ319295.1"/>
</dbReference>
<comment type="caution">
    <text evidence="1">The sequence shown here is derived from an EMBL/GenBank/DDBJ whole genome shotgun (WGS) entry which is preliminary data.</text>
</comment>
<dbReference type="Proteomes" id="UP000229433">
    <property type="component" value="Unassembled WGS sequence"/>
</dbReference>
<name>A0A2G1VP67_9FLAO</name>
<evidence type="ECO:0000313" key="2">
    <source>
        <dbReference type="Proteomes" id="UP000229433"/>
    </source>
</evidence>
<proteinExistence type="predicted"/>
<keyword evidence="2" id="KW-1185">Reference proteome</keyword>
<organism evidence="1 2">
    <name type="scientific">Leeuwenhoekiella nanhaiensis</name>
    <dbReference type="NCBI Taxonomy" id="1655491"/>
    <lineage>
        <taxon>Bacteria</taxon>
        <taxon>Pseudomonadati</taxon>
        <taxon>Bacteroidota</taxon>
        <taxon>Flavobacteriia</taxon>
        <taxon>Flavobacteriales</taxon>
        <taxon>Flavobacteriaceae</taxon>
        <taxon>Leeuwenhoekiella</taxon>
    </lineage>
</organism>
<accession>A0A2G1VP67</accession>
<gene>
    <name evidence="1" type="ORF">CJ305_14780</name>
</gene>
<dbReference type="EMBL" id="NQXA01000013">
    <property type="protein sequence ID" value="PHQ28552.1"/>
    <property type="molecule type" value="Genomic_DNA"/>
</dbReference>